<evidence type="ECO:0000313" key="3">
    <source>
        <dbReference type="EMBL" id="GAI89011.1"/>
    </source>
</evidence>
<dbReference type="EMBL" id="BARW01020165">
    <property type="protein sequence ID" value="GAI89011.1"/>
    <property type="molecule type" value="Genomic_DNA"/>
</dbReference>
<dbReference type="SUPFAM" id="SSF50692">
    <property type="entry name" value="ADC-like"/>
    <property type="match status" value="1"/>
</dbReference>
<dbReference type="PANTHER" id="PTHR43742">
    <property type="entry name" value="TRIMETHYLAMINE-N-OXIDE REDUCTASE"/>
    <property type="match status" value="1"/>
</dbReference>
<dbReference type="Pfam" id="PF00384">
    <property type="entry name" value="Molybdopterin"/>
    <property type="match status" value="1"/>
</dbReference>
<dbReference type="InterPro" id="IPR050612">
    <property type="entry name" value="Prok_Mopterin_Oxidored"/>
</dbReference>
<protein>
    <recommendedName>
        <fullName evidence="2">Molybdopterin oxidoreductase domain-containing protein</fullName>
    </recommendedName>
</protein>
<dbReference type="InterPro" id="IPR009010">
    <property type="entry name" value="Asp_de-COase-like_dom_sf"/>
</dbReference>
<comment type="caution">
    <text evidence="3">The sequence shown here is derived from an EMBL/GenBank/DDBJ whole genome shotgun (WGS) entry which is preliminary data.</text>
</comment>
<sequence>RNPPARSFSYYYLGGVGHPPSMWRAIITGRPYPIKGLLTICQNPLLNFANARLVYEALNKVEFSVNMDIFMTSACQLADYVLPAAGHLEKSTMGHGGNMSPLVEAGAKVVGPLYERRNEYDVIRELGLRLGQEGHWPWETLEQAFDYRLEPMGVTFEGFVKDMNGYGFDNPWLRHRKYDEPGFRFGTPTGKFELYSTLLEEVGYDPLPGYVEAPHTLVSDPELAREYPLYLLSGPRARYHYHSQFHQIESFRKRYPEPIVQINPDKAHELGIG</sequence>
<proteinExistence type="predicted"/>
<accession>X1TCC8</accession>
<name>X1TCC8_9ZZZZ</name>
<dbReference type="Gene3D" id="3.40.50.740">
    <property type="match status" value="1"/>
</dbReference>
<reference evidence="3" key="1">
    <citation type="journal article" date="2014" name="Front. Microbiol.">
        <title>High frequency of phylogenetically diverse reductive dehalogenase-homologous genes in deep subseafloor sedimentary metagenomes.</title>
        <authorList>
            <person name="Kawai M."/>
            <person name="Futagami T."/>
            <person name="Toyoda A."/>
            <person name="Takaki Y."/>
            <person name="Nishi S."/>
            <person name="Hori S."/>
            <person name="Arai W."/>
            <person name="Tsubouchi T."/>
            <person name="Morono Y."/>
            <person name="Uchiyama I."/>
            <person name="Ito T."/>
            <person name="Fujiyama A."/>
            <person name="Inagaki F."/>
            <person name="Takami H."/>
        </authorList>
    </citation>
    <scope>NUCLEOTIDE SEQUENCE</scope>
    <source>
        <strain evidence="3">Expedition CK06-06</strain>
    </source>
</reference>
<dbReference type="SUPFAM" id="SSF53706">
    <property type="entry name" value="Formate dehydrogenase/DMSO reductase, domains 1-3"/>
    <property type="match status" value="1"/>
</dbReference>
<feature type="non-terminal residue" evidence="3">
    <location>
        <position position="273"/>
    </location>
</feature>
<gene>
    <name evidence="3" type="ORF">S12H4_34126</name>
</gene>
<feature type="domain" description="Molybdopterin oxidoreductase" evidence="2">
    <location>
        <begin position="33"/>
        <end position="127"/>
    </location>
</feature>
<keyword evidence="1" id="KW-0479">Metal-binding</keyword>
<dbReference type="GO" id="GO:0016491">
    <property type="term" value="F:oxidoreductase activity"/>
    <property type="evidence" value="ECO:0007669"/>
    <property type="project" value="InterPro"/>
</dbReference>
<organism evidence="3">
    <name type="scientific">marine sediment metagenome</name>
    <dbReference type="NCBI Taxonomy" id="412755"/>
    <lineage>
        <taxon>unclassified sequences</taxon>
        <taxon>metagenomes</taxon>
        <taxon>ecological metagenomes</taxon>
    </lineage>
</organism>
<dbReference type="AlphaFoldDB" id="X1TCC8"/>
<dbReference type="Gene3D" id="2.40.40.20">
    <property type="match status" value="1"/>
</dbReference>
<feature type="non-terminal residue" evidence="3">
    <location>
        <position position="1"/>
    </location>
</feature>
<dbReference type="InterPro" id="IPR006656">
    <property type="entry name" value="Mopterin_OxRdtase"/>
</dbReference>
<evidence type="ECO:0000256" key="1">
    <source>
        <dbReference type="ARBA" id="ARBA00022723"/>
    </source>
</evidence>
<dbReference type="GO" id="GO:0046872">
    <property type="term" value="F:metal ion binding"/>
    <property type="evidence" value="ECO:0007669"/>
    <property type="project" value="UniProtKB-KW"/>
</dbReference>
<evidence type="ECO:0000259" key="2">
    <source>
        <dbReference type="Pfam" id="PF00384"/>
    </source>
</evidence>